<name>A0A0C2BSR0_9BURK</name>
<dbReference type="PIRSF" id="PIRSF004846">
    <property type="entry name" value="ModA"/>
    <property type="match status" value="1"/>
</dbReference>
<comment type="similarity">
    <text evidence="1">Belongs to the bacterial solute-binding protein ModA family.</text>
</comment>
<keyword evidence="7" id="KW-1185">Reference proteome</keyword>
<keyword evidence="4" id="KW-0500">Molybdenum</keyword>
<dbReference type="EMBL" id="JWJG01000028">
    <property type="protein sequence ID" value="KIF81111.1"/>
    <property type="molecule type" value="Genomic_DNA"/>
</dbReference>
<dbReference type="GO" id="GO:0030973">
    <property type="term" value="F:molybdate ion binding"/>
    <property type="evidence" value="ECO:0007669"/>
    <property type="project" value="InterPro"/>
</dbReference>
<dbReference type="PANTHER" id="PTHR30632">
    <property type="entry name" value="MOLYBDATE-BINDING PERIPLASMIC PROTEIN"/>
    <property type="match status" value="1"/>
</dbReference>
<gene>
    <name evidence="6" type="ORF">TSA66_10305</name>
</gene>
<dbReference type="Gene3D" id="3.40.190.10">
    <property type="entry name" value="Periplasmic binding protein-like II"/>
    <property type="match status" value="2"/>
</dbReference>
<evidence type="ECO:0000313" key="6">
    <source>
        <dbReference type="EMBL" id="KIF81111.1"/>
    </source>
</evidence>
<feature type="signal peptide" evidence="5">
    <location>
        <begin position="1"/>
        <end position="20"/>
    </location>
</feature>
<sequence length="250" mass="27318">MKPLSYLAVLLSIVSPLACAGTLTVAVAANVQYAFDELRWEFKKESGHDLKPVFNSSGKLAAQIMNGAPFDIFLSADMEYPEKLHQGGFAAAAPKAYAYGALVLWTMKDLDLGNWQRVLASPVVHKIAVANPKTAPYGREAIRTLAYLGLEQVLAPKLVFGESIAQTNQYIHSKAADAGFTAKSVVLAPQMKGQGKWIELPKGAYQPIAQGVVILKHAQQTDPKLAQRFHDFVFSAKSRTILERYGYLLP</sequence>
<evidence type="ECO:0000256" key="2">
    <source>
        <dbReference type="ARBA" id="ARBA00022723"/>
    </source>
</evidence>
<dbReference type="Proteomes" id="UP000031572">
    <property type="component" value="Unassembled WGS sequence"/>
</dbReference>
<dbReference type="AlphaFoldDB" id="A0A0C2BSR0"/>
<dbReference type="STRING" id="709839.TSA66_10305"/>
<dbReference type="CDD" id="cd13539">
    <property type="entry name" value="PBP2_AvModA"/>
    <property type="match status" value="1"/>
</dbReference>
<evidence type="ECO:0000256" key="5">
    <source>
        <dbReference type="SAM" id="SignalP"/>
    </source>
</evidence>
<organism evidence="6 7">
    <name type="scientific">Noviherbaspirillum autotrophicum</name>
    <dbReference type="NCBI Taxonomy" id="709839"/>
    <lineage>
        <taxon>Bacteria</taxon>
        <taxon>Pseudomonadati</taxon>
        <taxon>Pseudomonadota</taxon>
        <taxon>Betaproteobacteria</taxon>
        <taxon>Burkholderiales</taxon>
        <taxon>Oxalobacteraceae</taxon>
        <taxon>Noviherbaspirillum</taxon>
    </lineage>
</organism>
<dbReference type="InterPro" id="IPR005950">
    <property type="entry name" value="ModA"/>
</dbReference>
<dbReference type="OrthoDB" id="9785015at2"/>
<evidence type="ECO:0000256" key="3">
    <source>
        <dbReference type="ARBA" id="ARBA00022729"/>
    </source>
</evidence>
<dbReference type="PANTHER" id="PTHR30632:SF14">
    <property type="entry name" value="TUNGSTATE_MOLYBDATE_CHROMATE-BINDING PROTEIN MODA"/>
    <property type="match status" value="1"/>
</dbReference>
<dbReference type="GO" id="GO:0015689">
    <property type="term" value="P:molybdate ion transport"/>
    <property type="evidence" value="ECO:0007669"/>
    <property type="project" value="InterPro"/>
</dbReference>
<accession>A0A0C2BSR0</accession>
<feature type="chain" id="PRO_5002158764" evidence="5">
    <location>
        <begin position="21"/>
        <end position="250"/>
    </location>
</feature>
<evidence type="ECO:0000256" key="1">
    <source>
        <dbReference type="ARBA" id="ARBA00009175"/>
    </source>
</evidence>
<keyword evidence="6" id="KW-0449">Lipoprotein</keyword>
<comment type="caution">
    <text evidence="6">The sequence shown here is derived from an EMBL/GenBank/DDBJ whole genome shotgun (WGS) entry which is preliminary data.</text>
</comment>
<dbReference type="Pfam" id="PF13531">
    <property type="entry name" value="SBP_bac_11"/>
    <property type="match status" value="1"/>
</dbReference>
<dbReference type="RefSeq" id="WP_040039934.1">
    <property type="nucleotide sequence ID" value="NZ_JWJG01000028.1"/>
</dbReference>
<feature type="binding site" evidence="4">
    <location>
        <position position="164"/>
    </location>
    <ligand>
        <name>molybdate</name>
        <dbReference type="ChEBI" id="CHEBI:36264"/>
    </ligand>
</feature>
<dbReference type="InterPro" id="IPR050682">
    <property type="entry name" value="ModA/WtpA"/>
</dbReference>
<dbReference type="SUPFAM" id="SSF53850">
    <property type="entry name" value="Periplasmic binding protein-like II"/>
    <property type="match status" value="1"/>
</dbReference>
<keyword evidence="3 5" id="KW-0732">Signal</keyword>
<keyword evidence="2 4" id="KW-0479">Metal-binding</keyword>
<dbReference type="InterPro" id="IPR044084">
    <property type="entry name" value="AvModA-like_subst-bd"/>
</dbReference>
<proteinExistence type="inferred from homology"/>
<reference evidence="6 7" key="1">
    <citation type="submission" date="2014-12" db="EMBL/GenBank/DDBJ databases">
        <title>Denitrispirillum autotrophicum gen. nov., sp. nov., Denitrifying, Facultatively Autotrophic Bacteria Isolated from Rice Paddy Soil.</title>
        <authorList>
            <person name="Ishii S."/>
            <person name="Ashida N."/>
            <person name="Ohno H."/>
            <person name="Otsuka S."/>
            <person name="Yokota A."/>
            <person name="Senoo K."/>
        </authorList>
    </citation>
    <scope>NUCLEOTIDE SEQUENCE [LARGE SCALE GENOMIC DNA]</scope>
    <source>
        <strain evidence="6 7">TSA66</strain>
    </source>
</reference>
<evidence type="ECO:0000313" key="7">
    <source>
        <dbReference type="Proteomes" id="UP000031572"/>
    </source>
</evidence>
<evidence type="ECO:0000256" key="4">
    <source>
        <dbReference type="PIRSR" id="PIRSR004846-1"/>
    </source>
</evidence>
<dbReference type="NCBIfam" id="TIGR01256">
    <property type="entry name" value="modA"/>
    <property type="match status" value="1"/>
</dbReference>
<feature type="binding site" evidence="4">
    <location>
        <position position="57"/>
    </location>
    <ligand>
        <name>molybdate</name>
        <dbReference type="ChEBI" id="CHEBI:36264"/>
    </ligand>
</feature>
<protein>
    <submittedName>
        <fullName evidence="6">Lipoprotein</fullName>
    </submittedName>
</protein>
<dbReference type="GO" id="GO:0046872">
    <property type="term" value="F:metal ion binding"/>
    <property type="evidence" value="ECO:0007669"/>
    <property type="project" value="UniProtKB-KW"/>
</dbReference>